<keyword evidence="6" id="KW-0560">Oxidoreductase</keyword>
<feature type="domain" description="4Fe-4S ferredoxin-type" evidence="5">
    <location>
        <begin position="221"/>
        <end position="250"/>
    </location>
</feature>
<evidence type="ECO:0000256" key="2">
    <source>
        <dbReference type="ARBA" id="ARBA00023004"/>
    </source>
</evidence>
<evidence type="ECO:0000256" key="4">
    <source>
        <dbReference type="SAM" id="MobiDB-lite"/>
    </source>
</evidence>
<dbReference type="InterPro" id="IPR017896">
    <property type="entry name" value="4Fe4S_Fe-S-bd"/>
</dbReference>
<dbReference type="GO" id="GO:0046872">
    <property type="term" value="F:metal ion binding"/>
    <property type="evidence" value="ECO:0007669"/>
    <property type="project" value="UniProtKB-KW"/>
</dbReference>
<dbReference type="Proteomes" id="UP000068382">
    <property type="component" value="Unassembled WGS sequence"/>
</dbReference>
<dbReference type="Pfam" id="PF13187">
    <property type="entry name" value="Fer4_9"/>
    <property type="match status" value="1"/>
</dbReference>
<accession>A0A132BYN8</accession>
<dbReference type="AlphaFoldDB" id="A0A132BYN8"/>
<dbReference type="EC" id="1.6.5.11" evidence="6"/>
<dbReference type="OrthoDB" id="9800445at2"/>
<keyword evidence="1" id="KW-0479">Metal-binding</keyword>
<evidence type="ECO:0000313" key="6">
    <source>
        <dbReference type="EMBL" id="KUP93501.1"/>
    </source>
</evidence>
<dbReference type="SUPFAM" id="SSF54862">
    <property type="entry name" value="4Fe-4S ferredoxins"/>
    <property type="match status" value="1"/>
</dbReference>
<proteinExistence type="predicted"/>
<name>A0A132BYN8_9RHOB</name>
<feature type="compositionally biased region" description="Low complexity" evidence="4">
    <location>
        <begin position="147"/>
        <end position="157"/>
    </location>
</feature>
<sequence length="257" mass="26883">MSQLTSTLCFCGAAQTQQERRSTLLERACLEARLRRKFAGSGPQVLVLYYNLSVPYPAPLVAVGSYMVANLRACNRACLSRDDILFALGHGFQRVFVELTPDIQLIEHQMRLVAQVTACAGQGGAIALFHSGASLGAMLAEGGGDGAARASGGSERGTSAQGAKPRSEPRRNPRRDPWPEHQPQPGSVAGGCVSVAPGCTLCGQCSWACPAGAIRLGDGGATLEINDRLCSGCGMCVAACPEALLSLQPQMALQRPA</sequence>
<keyword evidence="3" id="KW-0411">Iron-sulfur</keyword>
<gene>
    <name evidence="6" type="primary">ndhI</name>
    <name evidence="6" type="ORF">TRIHO_16290</name>
</gene>
<feature type="region of interest" description="Disordered" evidence="4">
    <location>
        <begin position="146"/>
        <end position="187"/>
    </location>
</feature>
<dbReference type="InterPro" id="IPR017900">
    <property type="entry name" value="4Fe4S_Fe_S_CS"/>
</dbReference>
<comment type="caution">
    <text evidence="6">The sequence shown here is derived from an EMBL/GenBank/DDBJ whole genome shotgun (WGS) entry which is preliminary data.</text>
</comment>
<dbReference type="GO" id="GO:0016491">
    <property type="term" value="F:oxidoreductase activity"/>
    <property type="evidence" value="ECO:0007669"/>
    <property type="project" value="UniProtKB-KW"/>
</dbReference>
<feature type="domain" description="4Fe-4S ferredoxin-type" evidence="5">
    <location>
        <begin position="191"/>
        <end position="219"/>
    </location>
</feature>
<dbReference type="GO" id="GO:0051536">
    <property type="term" value="F:iron-sulfur cluster binding"/>
    <property type="evidence" value="ECO:0007669"/>
    <property type="project" value="UniProtKB-KW"/>
</dbReference>
<dbReference type="EMBL" id="LPUY01000051">
    <property type="protein sequence ID" value="KUP93501.1"/>
    <property type="molecule type" value="Genomic_DNA"/>
</dbReference>
<dbReference type="RefSeq" id="WP_082705068.1">
    <property type="nucleotide sequence ID" value="NZ_LPUY01000051.1"/>
</dbReference>
<protein>
    <submittedName>
        <fullName evidence="6">NAD(P)H-quinone oxidoreductase subunit I, chloroplastic</fullName>
        <ecNumber evidence="6">1.6.5.11</ecNumber>
    </submittedName>
</protein>
<organism evidence="6 7">
    <name type="scientific">Tritonibacter horizontis</name>
    <dbReference type="NCBI Taxonomy" id="1768241"/>
    <lineage>
        <taxon>Bacteria</taxon>
        <taxon>Pseudomonadati</taxon>
        <taxon>Pseudomonadota</taxon>
        <taxon>Alphaproteobacteria</taxon>
        <taxon>Rhodobacterales</taxon>
        <taxon>Paracoccaceae</taxon>
        <taxon>Tritonibacter</taxon>
    </lineage>
</organism>
<keyword evidence="7" id="KW-1185">Reference proteome</keyword>
<evidence type="ECO:0000259" key="5">
    <source>
        <dbReference type="PROSITE" id="PS51379"/>
    </source>
</evidence>
<dbReference type="Gene3D" id="3.30.70.20">
    <property type="match status" value="1"/>
</dbReference>
<evidence type="ECO:0000256" key="3">
    <source>
        <dbReference type="ARBA" id="ARBA00023014"/>
    </source>
</evidence>
<reference evidence="6 7" key="1">
    <citation type="submission" date="2015-12" db="EMBL/GenBank/DDBJ databases">
        <title>Genome sequence of the marine Rhodobacteraceae strain O3.65, Candidatus Tritonibacter horizontis.</title>
        <authorList>
            <person name="Poehlein A."/>
            <person name="Giebel H.A."/>
            <person name="Voget S."/>
            <person name="Brinkhoff T."/>
        </authorList>
    </citation>
    <scope>NUCLEOTIDE SEQUENCE [LARGE SCALE GENOMIC DNA]</scope>
    <source>
        <strain evidence="6 7">O3.65</strain>
    </source>
</reference>
<feature type="compositionally biased region" description="Basic and acidic residues" evidence="4">
    <location>
        <begin position="165"/>
        <end position="179"/>
    </location>
</feature>
<evidence type="ECO:0000256" key="1">
    <source>
        <dbReference type="ARBA" id="ARBA00022723"/>
    </source>
</evidence>
<dbReference type="PROSITE" id="PS00198">
    <property type="entry name" value="4FE4S_FER_1"/>
    <property type="match status" value="2"/>
</dbReference>
<evidence type="ECO:0000313" key="7">
    <source>
        <dbReference type="Proteomes" id="UP000068382"/>
    </source>
</evidence>
<dbReference type="PROSITE" id="PS51379">
    <property type="entry name" value="4FE4S_FER_2"/>
    <property type="match status" value="2"/>
</dbReference>
<keyword evidence="2" id="KW-0408">Iron</keyword>